<evidence type="ECO:0000313" key="2">
    <source>
        <dbReference type="Proteomes" id="UP000189705"/>
    </source>
</evidence>
<dbReference type="AlphaFoldDB" id="A0A3Q0FT37"/>
<keyword evidence="2" id="KW-1185">Reference proteome</keyword>
<proteinExistence type="predicted"/>
<feature type="compositionally biased region" description="Basic and acidic residues" evidence="1">
    <location>
        <begin position="232"/>
        <end position="241"/>
    </location>
</feature>
<dbReference type="KEGG" id="asn:112548565"/>
<feature type="region of interest" description="Disordered" evidence="1">
    <location>
        <begin position="221"/>
        <end position="241"/>
    </location>
</feature>
<reference evidence="3" key="1">
    <citation type="submission" date="2025-08" db="UniProtKB">
        <authorList>
            <consortium name="RefSeq"/>
        </authorList>
    </citation>
    <scope>IDENTIFICATION</scope>
</reference>
<feature type="region of interest" description="Disordered" evidence="1">
    <location>
        <begin position="21"/>
        <end position="43"/>
    </location>
</feature>
<dbReference type="GeneID" id="112548565"/>
<evidence type="ECO:0000313" key="3">
    <source>
        <dbReference type="RefSeq" id="XP_025050489.1"/>
    </source>
</evidence>
<name>A0A3Q0FT37_ALLSI</name>
<feature type="region of interest" description="Disordered" evidence="1">
    <location>
        <begin position="144"/>
        <end position="182"/>
    </location>
</feature>
<feature type="compositionally biased region" description="Basic and acidic residues" evidence="1">
    <location>
        <begin position="164"/>
        <end position="174"/>
    </location>
</feature>
<evidence type="ECO:0000256" key="1">
    <source>
        <dbReference type="SAM" id="MobiDB-lite"/>
    </source>
</evidence>
<organism evidence="2 3">
    <name type="scientific">Alligator sinensis</name>
    <name type="common">Chinese alligator</name>
    <dbReference type="NCBI Taxonomy" id="38654"/>
    <lineage>
        <taxon>Eukaryota</taxon>
        <taxon>Metazoa</taxon>
        <taxon>Chordata</taxon>
        <taxon>Craniata</taxon>
        <taxon>Vertebrata</taxon>
        <taxon>Euteleostomi</taxon>
        <taxon>Archelosauria</taxon>
        <taxon>Archosauria</taxon>
        <taxon>Crocodylia</taxon>
        <taxon>Alligatoridae</taxon>
        <taxon>Alligatorinae</taxon>
        <taxon>Alligator</taxon>
    </lineage>
</organism>
<dbReference type="Proteomes" id="UP000189705">
    <property type="component" value="Unplaced"/>
</dbReference>
<dbReference type="RefSeq" id="XP_025050489.1">
    <property type="nucleotide sequence ID" value="XM_025194704.1"/>
</dbReference>
<feature type="region of interest" description="Disordered" evidence="1">
    <location>
        <begin position="62"/>
        <end position="82"/>
    </location>
</feature>
<dbReference type="InParanoid" id="A0A3Q0FT37"/>
<accession>A0A3Q0FT37</accession>
<gene>
    <name evidence="3" type="primary">LOC112548565</name>
</gene>
<protein>
    <submittedName>
        <fullName evidence="3">Uncharacterized protein LOC112548565 isoform X1</fullName>
    </submittedName>
</protein>
<sequence length="284" mass="31201">MPRTGAGVGRLLLGCAEAAPLHPAPHRHSRGEGERSPQPARGWVADRQRPRPFLRHACSAEQAAAPLRGEARQGRRPSRAPGYCSAPQPLEAGFTLILAFIPVPQAPQRPHQSPAAPRVFRARLLPASLQPLKAMPCASLPDLPSGRALTPRPKAQPACGSKRQRAEHQMEKHPGRCPPQPNGRRFPPEPGLLTVAQYQLPQSSWGTGMRPWQHWRRKKWGRNAGRGGHSMHSTDWRRPEHPEEEEMLGACCGGRNLPKGNNKPADYIVIGDSILRNRGAHLSP</sequence>